<dbReference type="InterPro" id="IPR006913">
    <property type="entry name" value="CENP-V/GFA"/>
</dbReference>
<evidence type="ECO:0000256" key="4">
    <source>
        <dbReference type="ARBA" id="ARBA00023239"/>
    </source>
</evidence>
<evidence type="ECO:0000256" key="2">
    <source>
        <dbReference type="ARBA" id="ARBA00022723"/>
    </source>
</evidence>
<keyword evidence="4" id="KW-0456">Lyase</keyword>
<keyword evidence="8" id="KW-1185">Reference proteome</keyword>
<protein>
    <submittedName>
        <fullName evidence="7">Mss4-like protein</fullName>
    </submittedName>
</protein>
<dbReference type="Gene3D" id="3.90.1590.10">
    <property type="entry name" value="glutathione-dependent formaldehyde- activating enzyme (gfa)"/>
    <property type="match status" value="1"/>
</dbReference>
<accession>A0AA40ADE4</accession>
<dbReference type="PANTHER" id="PTHR33337:SF3">
    <property type="entry name" value="CENP-V_GFA DOMAIN-CONTAINING PROTEIN"/>
    <property type="match status" value="1"/>
</dbReference>
<proteinExistence type="inferred from homology"/>
<dbReference type="GO" id="GO:0016846">
    <property type="term" value="F:carbon-sulfur lyase activity"/>
    <property type="evidence" value="ECO:0007669"/>
    <property type="project" value="InterPro"/>
</dbReference>
<dbReference type="RefSeq" id="XP_060295032.1">
    <property type="nucleotide sequence ID" value="XM_060438251.1"/>
</dbReference>
<reference evidence="7" key="1">
    <citation type="submission" date="2023-06" db="EMBL/GenBank/DDBJ databases">
        <title>Genome-scale phylogeny and comparative genomics of the fungal order Sordariales.</title>
        <authorList>
            <consortium name="Lawrence Berkeley National Laboratory"/>
            <person name="Hensen N."/>
            <person name="Bonometti L."/>
            <person name="Westerberg I."/>
            <person name="Brannstrom I.O."/>
            <person name="Guillou S."/>
            <person name="Cros-Aarteil S."/>
            <person name="Calhoun S."/>
            <person name="Haridas S."/>
            <person name="Kuo A."/>
            <person name="Mondo S."/>
            <person name="Pangilinan J."/>
            <person name="Riley R."/>
            <person name="LaButti K."/>
            <person name="Andreopoulos B."/>
            <person name="Lipzen A."/>
            <person name="Chen C."/>
            <person name="Yanf M."/>
            <person name="Daum C."/>
            <person name="Ng V."/>
            <person name="Clum A."/>
            <person name="Steindorff A."/>
            <person name="Ohm R."/>
            <person name="Martin F."/>
            <person name="Silar P."/>
            <person name="Natvig D."/>
            <person name="Lalanne C."/>
            <person name="Gautier V."/>
            <person name="Ament-velasquez S.L."/>
            <person name="Kruys A."/>
            <person name="Hutchinson M.I."/>
            <person name="Powell A.J."/>
            <person name="Barry K."/>
            <person name="Miller A.N."/>
            <person name="Grigoriev I.V."/>
            <person name="Debuchy R."/>
            <person name="Gladieux P."/>
            <person name="Thoren M.H."/>
            <person name="Johannesson H."/>
        </authorList>
    </citation>
    <scope>NUCLEOTIDE SEQUENCE</scope>
    <source>
        <strain evidence="7">SMH2392-1A</strain>
    </source>
</reference>
<evidence type="ECO:0000256" key="3">
    <source>
        <dbReference type="ARBA" id="ARBA00022833"/>
    </source>
</evidence>
<evidence type="ECO:0000313" key="7">
    <source>
        <dbReference type="EMBL" id="KAK0713709.1"/>
    </source>
</evidence>
<dbReference type="PROSITE" id="PS51891">
    <property type="entry name" value="CENP_V_GFA"/>
    <property type="match status" value="1"/>
</dbReference>
<organism evidence="7 8">
    <name type="scientific">Lasiosphaeria miniovina</name>
    <dbReference type="NCBI Taxonomy" id="1954250"/>
    <lineage>
        <taxon>Eukaryota</taxon>
        <taxon>Fungi</taxon>
        <taxon>Dikarya</taxon>
        <taxon>Ascomycota</taxon>
        <taxon>Pezizomycotina</taxon>
        <taxon>Sordariomycetes</taxon>
        <taxon>Sordariomycetidae</taxon>
        <taxon>Sordariales</taxon>
        <taxon>Lasiosphaeriaceae</taxon>
        <taxon>Lasiosphaeria</taxon>
    </lineage>
</organism>
<evidence type="ECO:0000256" key="5">
    <source>
        <dbReference type="SAM" id="MobiDB-lite"/>
    </source>
</evidence>
<sequence length="160" mass="17450">MNVRCQCGSVSFETPTAAPMSVYHCHCTECQRQSSSAFGTSAIFPADGLFPLAPYLAARLSCWTRPAKDGRTMDCYFCNKCGTRVMHRIREPDATERSTVSIKGGLIDGLDWHGAHHIYTRSAVVPIPEGARRYDTTPPPMEGRPTADGAKRTGNDGITP</sequence>
<feature type="domain" description="CENP-V/GFA" evidence="6">
    <location>
        <begin position="1"/>
        <end position="135"/>
    </location>
</feature>
<dbReference type="GeneID" id="85321521"/>
<gene>
    <name evidence="7" type="ORF">B0T26DRAFT_651164</name>
</gene>
<evidence type="ECO:0000256" key="1">
    <source>
        <dbReference type="ARBA" id="ARBA00005495"/>
    </source>
</evidence>
<name>A0AA40ADE4_9PEZI</name>
<keyword evidence="3" id="KW-0862">Zinc</keyword>
<evidence type="ECO:0000313" key="8">
    <source>
        <dbReference type="Proteomes" id="UP001172101"/>
    </source>
</evidence>
<feature type="region of interest" description="Disordered" evidence="5">
    <location>
        <begin position="130"/>
        <end position="160"/>
    </location>
</feature>
<comment type="similarity">
    <text evidence="1">Belongs to the Gfa family.</text>
</comment>
<dbReference type="Proteomes" id="UP001172101">
    <property type="component" value="Unassembled WGS sequence"/>
</dbReference>
<dbReference type="PANTHER" id="PTHR33337">
    <property type="entry name" value="GFA DOMAIN-CONTAINING PROTEIN"/>
    <property type="match status" value="1"/>
</dbReference>
<keyword evidence="2" id="KW-0479">Metal-binding</keyword>
<comment type="caution">
    <text evidence="7">The sequence shown here is derived from an EMBL/GenBank/DDBJ whole genome shotgun (WGS) entry which is preliminary data.</text>
</comment>
<dbReference type="InterPro" id="IPR011057">
    <property type="entry name" value="Mss4-like_sf"/>
</dbReference>
<evidence type="ECO:0000259" key="6">
    <source>
        <dbReference type="PROSITE" id="PS51891"/>
    </source>
</evidence>
<dbReference type="GO" id="GO:0046872">
    <property type="term" value="F:metal ion binding"/>
    <property type="evidence" value="ECO:0007669"/>
    <property type="project" value="UniProtKB-KW"/>
</dbReference>
<dbReference type="Pfam" id="PF04828">
    <property type="entry name" value="GFA"/>
    <property type="match status" value="1"/>
</dbReference>
<dbReference type="SUPFAM" id="SSF51316">
    <property type="entry name" value="Mss4-like"/>
    <property type="match status" value="1"/>
</dbReference>
<dbReference type="EMBL" id="JAUIRO010000005">
    <property type="protein sequence ID" value="KAK0713709.1"/>
    <property type="molecule type" value="Genomic_DNA"/>
</dbReference>
<dbReference type="AlphaFoldDB" id="A0AA40ADE4"/>